<evidence type="ECO:0000256" key="1">
    <source>
        <dbReference type="SAM" id="MobiDB-lite"/>
    </source>
</evidence>
<comment type="caution">
    <text evidence="2">The sequence shown here is derived from an EMBL/GenBank/DDBJ whole genome shotgun (WGS) entry which is preliminary data.</text>
</comment>
<organism evidence="2 3">
    <name type="scientific">Rhynchosporium graminicola</name>
    <dbReference type="NCBI Taxonomy" id="2792576"/>
    <lineage>
        <taxon>Eukaryota</taxon>
        <taxon>Fungi</taxon>
        <taxon>Dikarya</taxon>
        <taxon>Ascomycota</taxon>
        <taxon>Pezizomycotina</taxon>
        <taxon>Leotiomycetes</taxon>
        <taxon>Helotiales</taxon>
        <taxon>Ploettnerulaceae</taxon>
        <taxon>Rhynchosporium</taxon>
    </lineage>
</organism>
<proteinExistence type="predicted"/>
<feature type="compositionally biased region" description="Polar residues" evidence="1">
    <location>
        <begin position="274"/>
        <end position="284"/>
    </location>
</feature>
<feature type="region of interest" description="Disordered" evidence="1">
    <location>
        <begin position="21"/>
        <end position="48"/>
    </location>
</feature>
<sequence length="304" mass="34886">MTAIVTLTGVVSESSLKPTRTMTYPLLDPRGNGARAKAAKKGEPLDPEELSHRLNQHLAEQRLKTERRREVRALKAAALAQQNVYHHVPMVAASAFERTTNPDATRQVHALSKPIVDIYFKLPSLEAHVPGHAYTNLQKTQAIDQAMQQKEVLRNRNQFQWNHAMEEANYADTERDLYRMPKRDFNLDFVHHKADWQAAPRPLSTSNACWRKETPRLLAKLKGPLKPQHDGLDRHDWTQLEEVETKKKRRTNPFLRKMESTWILRGRKGKMSVKQDTGSSNSLSPEEEGHRRGSLLALLRRHPS</sequence>
<dbReference type="EMBL" id="FJUW01000047">
    <property type="protein sequence ID" value="CZT08757.1"/>
    <property type="molecule type" value="Genomic_DNA"/>
</dbReference>
<name>A0A1E1LE44_9HELO</name>
<evidence type="ECO:0000313" key="2">
    <source>
        <dbReference type="EMBL" id="CZT08757.1"/>
    </source>
</evidence>
<dbReference type="InParanoid" id="A0A1E1LE44"/>
<accession>A0A1E1LE44</accession>
<gene>
    <name evidence="2" type="ORF">RCO7_03452</name>
</gene>
<dbReference type="Proteomes" id="UP000178129">
    <property type="component" value="Unassembled WGS sequence"/>
</dbReference>
<keyword evidence="3" id="KW-1185">Reference proteome</keyword>
<reference evidence="3" key="1">
    <citation type="submission" date="2016-03" db="EMBL/GenBank/DDBJ databases">
        <authorList>
            <person name="Ploux O."/>
        </authorList>
    </citation>
    <scope>NUCLEOTIDE SEQUENCE [LARGE SCALE GENOMIC DNA]</scope>
    <source>
        <strain evidence="3">UK7</strain>
    </source>
</reference>
<feature type="region of interest" description="Disordered" evidence="1">
    <location>
        <begin position="267"/>
        <end position="294"/>
    </location>
</feature>
<protein>
    <submittedName>
        <fullName evidence="2">Uncharacterized protein</fullName>
    </submittedName>
</protein>
<evidence type="ECO:0000313" key="3">
    <source>
        <dbReference type="Proteomes" id="UP000178129"/>
    </source>
</evidence>
<dbReference type="AlphaFoldDB" id="A0A1E1LE44"/>